<comment type="subcellular location">
    <subcellularLocation>
        <location evidence="2">Cell membrane</location>
    </subcellularLocation>
    <subcellularLocation>
        <location evidence="1">Nucleus</location>
    </subcellularLocation>
</comment>
<evidence type="ECO:0000256" key="8">
    <source>
        <dbReference type="ARBA" id="ARBA00023121"/>
    </source>
</evidence>
<feature type="compositionally biased region" description="Low complexity" evidence="12">
    <location>
        <begin position="177"/>
        <end position="196"/>
    </location>
</feature>
<keyword evidence="15" id="KW-1185">Reference proteome</keyword>
<evidence type="ECO:0000259" key="13">
    <source>
        <dbReference type="PROSITE" id="PS50004"/>
    </source>
</evidence>
<evidence type="ECO:0000256" key="9">
    <source>
        <dbReference type="ARBA" id="ARBA00023136"/>
    </source>
</evidence>
<evidence type="ECO:0000256" key="2">
    <source>
        <dbReference type="ARBA" id="ARBA00004236"/>
    </source>
</evidence>
<keyword evidence="9" id="KW-0472">Membrane</keyword>
<protein>
    <recommendedName>
        <fullName evidence="13">C2 domain-containing protein</fullName>
    </recommendedName>
</protein>
<keyword evidence="4" id="KW-1003">Cell membrane</keyword>
<dbReference type="Proteomes" id="UP001472677">
    <property type="component" value="Unassembled WGS sequence"/>
</dbReference>
<reference evidence="14 15" key="1">
    <citation type="journal article" date="2024" name="G3 (Bethesda)">
        <title>Genome assembly of Hibiscus sabdariffa L. provides insights into metabolisms of medicinal natural products.</title>
        <authorList>
            <person name="Kim T."/>
        </authorList>
    </citation>
    <scope>NUCLEOTIDE SEQUENCE [LARGE SCALE GENOMIC DNA]</scope>
    <source>
        <strain evidence="14">TK-2024</strain>
        <tissue evidence="14">Old leaves</tissue>
    </source>
</reference>
<evidence type="ECO:0000256" key="10">
    <source>
        <dbReference type="ARBA" id="ARBA00023242"/>
    </source>
</evidence>
<gene>
    <name evidence="14" type="ORF">V6N12_020718</name>
</gene>
<dbReference type="Gene3D" id="2.60.40.150">
    <property type="entry name" value="C2 domain"/>
    <property type="match status" value="1"/>
</dbReference>
<feature type="region of interest" description="Disordered" evidence="12">
    <location>
        <begin position="167"/>
        <end position="215"/>
    </location>
</feature>
<dbReference type="EMBL" id="JBBPBM010000039">
    <property type="protein sequence ID" value="KAK8526239.1"/>
    <property type="molecule type" value="Genomic_DNA"/>
</dbReference>
<proteinExistence type="inferred from homology"/>
<evidence type="ECO:0000256" key="6">
    <source>
        <dbReference type="ARBA" id="ARBA00022723"/>
    </source>
</evidence>
<evidence type="ECO:0000256" key="3">
    <source>
        <dbReference type="ARBA" id="ARBA00022468"/>
    </source>
</evidence>
<dbReference type="SMART" id="SM00239">
    <property type="entry name" value="C2"/>
    <property type="match status" value="1"/>
</dbReference>
<dbReference type="PROSITE" id="PS50004">
    <property type="entry name" value="C2"/>
    <property type="match status" value="1"/>
</dbReference>
<sequence length="215" mass="23641">MDALGVLRITVYRAFNLVVCDTVTGGSDPYIVISTDEQKVKTSLVKKNCNPVWNETLNLPIKDLEAPITLRVQNVNDSGSSQEKEAVIDSNEKWDLEKGIMAKLVGIWGSLITLGENATKFLNCERTTLMVAISKWPRINEEVEVEVGKEIFRVYIAELTASTSRTEEQISGEVGKVSVAAETETEASSSSGGTVESDWRSQKQGGKLQRNKDAE</sequence>
<keyword evidence="3" id="KW-0343">GTPase activation</keyword>
<dbReference type="InterPro" id="IPR044562">
    <property type="entry name" value="CAR1-11"/>
</dbReference>
<dbReference type="InterPro" id="IPR000008">
    <property type="entry name" value="C2_dom"/>
</dbReference>
<evidence type="ECO:0000256" key="1">
    <source>
        <dbReference type="ARBA" id="ARBA00004123"/>
    </source>
</evidence>
<dbReference type="SUPFAM" id="SSF49562">
    <property type="entry name" value="C2 domain (Calcium/lipid-binding domain, CaLB)"/>
    <property type="match status" value="1"/>
</dbReference>
<keyword evidence="10" id="KW-0539">Nucleus</keyword>
<comment type="similarity">
    <text evidence="11">Belongs to the plant CAR protein family.</text>
</comment>
<organism evidence="14 15">
    <name type="scientific">Hibiscus sabdariffa</name>
    <name type="common">roselle</name>
    <dbReference type="NCBI Taxonomy" id="183260"/>
    <lineage>
        <taxon>Eukaryota</taxon>
        <taxon>Viridiplantae</taxon>
        <taxon>Streptophyta</taxon>
        <taxon>Embryophyta</taxon>
        <taxon>Tracheophyta</taxon>
        <taxon>Spermatophyta</taxon>
        <taxon>Magnoliopsida</taxon>
        <taxon>eudicotyledons</taxon>
        <taxon>Gunneridae</taxon>
        <taxon>Pentapetalae</taxon>
        <taxon>rosids</taxon>
        <taxon>malvids</taxon>
        <taxon>Malvales</taxon>
        <taxon>Malvaceae</taxon>
        <taxon>Malvoideae</taxon>
        <taxon>Hibiscus</taxon>
    </lineage>
</organism>
<feature type="domain" description="C2" evidence="13">
    <location>
        <begin position="1"/>
        <end position="109"/>
    </location>
</feature>
<evidence type="ECO:0000313" key="14">
    <source>
        <dbReference type="EMBL" id="KAK8526239.1"/>
    </source>
</evidence>
<keyword evidence="8" id="KW-0446">Lipid-binding</keyword>
<name>A0ABR2CYW4_9ROSI</name>
<dbReference type="PANTHER" id="PTHR45933:SF12">
    <property type="entry name" value="PROTEIN C2-DOMAIN ABA-RELATED 9"/>
    <property type="match status" value="1"/>
</dbReference>
<accession>A0ABR2CYW4</accession>
<comment type="caution">
    <text evidence="14">The sequence shown here is derived from an EMBL/GenBank/DDBJ whole genome shotgun (WGS) entry which is preliminary data.</text>
</comment>
<evidence type="ECO:0000256" key="12">
    <source>
        <dbReference type="SAM" id="MobiDB-lite"/>
    </source>
</evidence>
<dbReference type="Pfam" id="PF00168">
    <property type="entry name" value="C2"/>
    <property type="match status" value="1"/>
</dbReference>
<evidence type="ECO:0000256" key="7">
    <source>
        <dbReference type="ARBA" id="ARBA00022837"/>
    </source>
</evidence>
<evidence type="ECO:0000313" key="15">
    <source>
        <dbReference type="Proteomes" id="UP001472677"/>
    </source>
</evidence>
<dbReference type="InterPro" id="IPR035892">
    <property type="entry name" value="C2_domain_sf"/>
</dbReference>
<keyword evidence="5" id="KW-0938">Abscisic acid signaling pathway</keyword>
<evidence type="ECO:0000256" key="5">
    <source>
        <dbReference type="ARBA" id="ARBA00022682"/>
    </source>
</evidence>
<keyword evidence="7" id="KW-0106">Calcium</keyword>
<keyword evidence="6" id="KW-0479">Metal-binding</keyword>
<dbReference type="PANTHER" id="PTHR45933">
    <property type="entry name" value="PROTEIN C2-DOMAIN ABA-RELATED 4"/>
    <property type="match status" value="1"/>
</dbReference>
<evidence type="ECO:0000256" key="4">
    <source>
        <dbReference type="ARBA" id="ARBA00022475"/>
    </source>
</evidence>
<evidence type="ECO:0000256" key="11">
    <source>
        <dbReference type="ARBA" id="ARBA00024037"/>
    </source>
</evidence>